<comment type="similarity">
    <text evidence="6">Belongs to the helicase family.</text>
</comment>
<keyword evidence="6" id="KW-0233">DNA recombination</keyword>
<dbReference type="InterPro" id="IPR010285">
    <property type="entry name" value="DNA_helicase_pif1-like_DEAD"/>
</dbReference>
<dbReference type="EMBL" id="JAZDWU010000003">
    <property type="protein sequence ID" value="KAL0008392.1"/>
    <property type="molecule type" value="Genomic_DNA"/>
</dbReference>
<keyword evidence="6" id="KW-0234">DNA repair</keyword>
<keyword evidence="5" id="KW-0238">DNA-binding</keyword>
<name>A0AAW2DCS1_9ROSI</name>
<evidence type="ECO:0000313" key="11">
    <source>
        <dbReference type="EMBL" id="KAL0008392.1"/>
    </source>
</evidence>
<comment type="similarity">
    <text evidence="1">Belongs to the replication factor A protein 1 family.</text>
</comment>
<evidence type="ECO:0000256" key="5">
    <source>
        <dbReference type="ARBA" id="ARBA00023125"/>
    </source>
</evidence>
<keyword evidence="6" id="KW-0378">Hydrolase</keyword>
<dbReference type="GO" id="GO:0003677">
    <property type="term" value="F:DNA binding"/>
    <property type="evidence" value="ECO:0007669"/>
    <property type="project" value="UniProtKB-KW"/>
</dbReference>
<proteinExistence type="inferred from homology"/>
<dbReference type="Pfam" id="PF05970">
    <property type="entry name" value="PIF1"/>
    <property type="match status" value="1"/>
</dbReference>
<evidence type="ECO:0000256" key="2">
    <source>
        <dbReference type="ARBA" id="ARBA00022723"/>
    </source>
</evidence>
<dbReference type="GO" id="GO:0006310">
    <property type="term" value="P:DNA recombination"/>
    <property type="evidence" value="ECO:0007669"/>
    <property type="project" value="UniProtKB-KW"/>
</dbReference>
<evidence type="ECO:0000256" key="7">
    <source>
        <dbReference type="SAM" id="MobiDB-lite"/>
    </source>
</evidence>
<dbReference type="InterPro" id="IPR049163">
    <property type="entry name" value="Pif1-like_2B_dom"/>
</dbReference>
<gene>
    <name evidence="11" type="ORF">SO802_009894</name>
</gene>
<feature type="domain" description="DNA helicase Pif1-like DEAD-box helicase" evidence="8">
    <location>
        <begin position="42"/>
        <end position="258"/>
    </location>
</feature>
<keyword evidence="6" id="KW-0067">ATP-binding</keyword>
<keyword evidence="3" id="KW-0863">Zinc-finger</keyword>
<dbReference type="Pfam" id="PF08646">
    <property type="entry name" value="Rep_fac-A_C"/>
    <property type="match status" value="1"/>
</dbReference>
<feature type="compositionally biased region" description="Basic residues" evidence="7">
    <location>
        <begin position="806"/>
        <end position="815"/>
    </location>
</feature>
<dbReference type="GO" id="GO:0043139">
    <property type="term" value="F:5'-3' DNA helicase activity"/>
    <property type="evidence" value="ECO:0007669"/>
    <property type="project" value="UniProtKB-EC"/>
</dbReference>
<dbReference type="GO" id="GO:0008270">
    <property type="term" value="F:zinc ion binding"/>
    <property type="evidence" value="ECO:0007669"/>
    <property type="project" value="UniProtKB-KW"/>
</dbReference>
<evidence type="ECO:0000256" key="3">
    <source>
        <dbReference type="ARBA" id="ARBA00022771"/>
    </source>
</evidence>
<feature type="compositionally biased region" description="Basic and acidic residues" evidence="7">
    <location>
        <begin position="766"/>
        <end position="793"/>
    </location>
</feature>
<comment type="catalytic activity">
    <reaction evidence="6">
        <text>ATP + H2O = ADP + phosphate + H(+)</text>
        <dbReference type="Rhea" id="RHEA:13065"/>
        <dbReference type="ChEBI" id="CHEBI:15377"/>
        <dbReference type="ChEBI" id="CHEBI:15378"/>
        <dbReference type="ChEBI" id="CHEBI:30616"/>
        <dbReference type="ChEBI" id="CHEBI:43474"/>
        <dbReference type="ChEBI" id="CHEBI:456216"/>
        <dbReference type="EC" id="5.6.2.3"/>
    </reaction>
</comment>
<dbReference type="EC" id="5.6.2.3" evidence="6"/>
<evidence type="ECO:0000256" key="1">
    <source>
        <dbReference type="ARBA" id="ARBA00005690"/>
    </source>
</evidence>
<keyword evidence="12" id="KW-1185">Reference proteome</keyword>
<dbReference type="GO" id="GO:0005524">
    <property type="term" value="F:ATP binding"/>
    <property type="evidence" value="ECO:0007669"/>
    <property type="project" value="UniProtKB-KW"/>
</dbReference>
<evidence type="ECO:0000256" key="4">
    <source>
        <dbReference type="ARBA" id="ARBA00022833"/>
    </source>
</evidence>
<dbReference type="GO" id="GO:0016787">
    <property type="term" value="F:hydrolase activity"/>
    <property type="evidence" value="ECO:0007669"/>
    <property type="project" value="UniProtKB-KW"/>
</dbReference>
<dbReference type="InterPro" id="IPR013955">
    <property type="entry name" value="Rep_factor-A_C"/>
</dbReference>
<keyword evidence="6" id="KW-0227">DNA damage</keyword>
<dbReference type="PANTHER" id="PTHR10492">
    <property type="match status" value="1"/>
</dbReference>
<dbReference type="InterPro" id="IPR012340">
    <property type="entry name" value="NA-bd_OB-fold"/>
</dbReference>
<dbReference type="CDD" id="cd04476">
    <property type="entry name" value="RPA1_DBD_C"/>
    <property type="match status" value="1"/>
</dbReference>
<organism evidence="11 12">
    <name type="scientific">Lithocarpus litseifolius</name>
    <dbReference type="NCBI Taxonomy" id="425828"/>
    <lineage>
        <taxon>Eukaryota</taxon>
        <taxon>Viridiplantae</taxon>
        <taxon>Streptophyta</taxon>
        <taxon>Embryophyta</taxon>
        <taxon>Tracheophyta</taxon>
        <taxon>Spermatophyta</taxon>
        <taxon>Magnoliopsida</taxon>
        <taxon>eudicotyledons</taxon>
        <taxon>Gunneridae</taxon>
        <taxon>Pentapetalae</taxon>
        <taxon>rosids</taxon>
        <taxon>fabids</taxon>
        <taxon>Fagales</taxon>
        <taxon>Fagaceae</taxon>
        <taxon>Lithocarpus</taxon>
    </lineage>
</organism>
<dbReference type="Gene3D" id="2.40.50.140">
    <property type="entry name" value="Nucleic acid-binding proteins"/>
    <property type="match status" value="1"/>
</dbReference>
<dbReference type="CDD" id="cd18809">
    <property type="entry name" value="SF1_C_RecD"/>
    <property type="match status" value="1"/>
</dbReference>
<evidence type="ECO:0000259" key="10">
    <source>
        <dbReference type="Pfam" id="PF21530"/>
    </source>
</evidence>
<evidence type="ECO:0000259" key="8">
    <source>
        <dbReference type="Pfam" id="PF05970"/>
    </source>
</evidence>
<feature type="region of interest" description="Disordered" evidence="7">
    <location>
        <begin position="753"/>
        <end position="815"/>
    </location>
</feature>
<comment type="cofactor">
    <cofactor evidence="6">
        <name>Mg(2+)</name>
        <dbReference type="ChEBI" id="CHEBI:18420"/>
    </cofactor>
</comment>
<dbReference type="InterPro" id="IPR027417">
    <property type="entry name" value="P-loop_NTPase"/>
</dbReference>
<keyword evidence="6" id="KW-0347">Helicase</keyword>
<dbReference type="Proteomes" id="UP001459277">
    <property type="component" value="Unassembled WGS sequence"/>
</dbReference>
<dbReference type="PANTHER" id="PTHR10492:SF101">
    <property type="entry name" value="ATP-DEPENDENT DNA HELICASE"/>
    <property type="match status" value="1"/>
</dbReference>
<dbReference type="GO" id="GO:0006281">
    <property type="term" value="P:DNA repair"/>
    <property type="evidence" value="ECO:0007669"/>
    <property type="project" value="UniProtKB-KW"/>
</dbReference>
<dbReference type="AlphaFoldDB" id="A0AAW2DCS1"/>
<keyword evidence="4" id="KW-0862">Zinc</keyword>
<protein>
    <recommendedName>
        <fullName evidence="6">ATP-dependent DNA helicase</fullName>
        <ecNumber evidence="6">5.6.2.3</ecNumber>
    </recommendedName>
</protein>
<dbReference type="GO" id="GO:0000723">
    <property type="term" value="P:telomere maintenance"/>
    <property type="evidence" value="ECO:0007669"/>
    <property type="project" value="InterPro"/>
</dbReference>
<dbReference type="SUPFAM" id="SSF52540">
    <property type="entry name" value="P-loop containing nucleoside triphosphate hydrolases"/>
    <property type="match status" value="2"/>
</dbReference>
<comment type="caution">
    <text evidence="11">The sequence shown here is derived from an EMBL/GenBank/DDBJ whole genome shotgun (WGS) entry which is preliminary data.</text>
</comment>
<dbReference type="InterPro" id="IPR047192">
    <property type="entry name" value="Euk_RPA1_DBD_C"/>
</dbReference>
<evidence type="ECO:0000256" key="6">
    <source>
        <dbReference type="RuleBase" id="RU363044"/>
    </source>
</evidence>
<accession>A0AAW2DCS1</accession>
<dbReference type="Gene3D" id="3.40.50.300">
    <property type="entry name" value="P-loop containing nucleotide triphosphate hydrolases"/>
    <property type="match status" value="1"/>
</dbReference>
<keyword evidence="6" id="KW-0547">Nucleotide-binding</keyword>
<feature type="domain" description="Replication factor A C-terminal" evidence="9">
    <location>
        <begin position="612"/>
        <end position="748"/>
    </location>
</feature>
<sequence>MHHIGLQENNYRAVLRYDNLHLDDFQLQNYTLSDMEQILIRSGRNVYDAVIDSVLRDKGDFLFVYGHGGTGKTYLWKTIICRLRSEGKIVIAVASSGIAALLLPGGRTAHSRFQIPIIVIDNSTCGIKQGSQIAELVTKASLIIWDEAPMTHRNCFEAVDRSLRDILCFTSSNSVDKPFGGKTVVLGGDFRQILLVIAKGRREQIVEASINKSSLWNDCRVFILTKNMRLTQNPDDVVAREFAEWILKIGDGELNNSESEALIEIPHDLLIQPGSHPFNDIVNATYPDFQTKFNDSKYLQERAILAPTNEVVEDINNYMIDLIDADEETYLSANSICKASTNILDQDVMYPTELLNSLKFPGIPNHKLRLKVGLPIMLLHNLNQSAGLCNGTRLLVTQLSKWVLEAQIISGSHIGDKVFIPRIVLSPSESKWPFVLKRRQFPVSVCFTMTINKSQGQSLKCVGLYLDKPVFSHGQLYVAVSRVTSRNGLRILIAENDNDDHFHTKNIVYKEIFNDLPTGNTNSSEYGVHNFEAGDYQLSSTFATKLYVNLDIPEVAEIRNRLNSRMDIYVKEIQPKGLLKVQDGELALHNRKTIAEIKDLEWNSETKDSLVTCNANIINIYNKYGWYYVACLICKTKVKQVKGVLWCECCKNEPKFAVPSYRIQVQVQDKTDSTTFTLFDKGAKKIISKTAKELAEMQTFKLDENILPKEIQKIIGKEYLFQLHLDEYNLKYGKENYTASKILETEISHKHNSSHEVEEYQDTMEENVRKSRKDKYTASQKKEIGETSVERPEFTAPITTEDGRPGHKRRKKTEA</sequence>
<keyword evidence="2" id="KW-0479">Metal-binding</keyword>
<dbReference type="Pfam" id="PF21530">
    <property type="entry name" value="Pif1_2B_dom"/>
    <property type="match status" value="1"/>
</dbReference>
<evidence type="ECO:0000259" key="9">
    <source>
        <dbReference type="Pfam" id="PF08646"/>
    </source>
</evidence>
<evidence type="ECO:0000313" key="12">
    <source>
        <dbReference type="Proteomes" id="UP001459277"/>
    </source>
</evidence>
<reference evidence="11 12" key="1">
    <citation type="submission" date="2024-01" db="EMBL/GenBank/DDBJ databases">
        <title>A telomere-to-telomere, gap-free genome of sweet tea (Lithocarpus litseifolius).</title>
        <authorList>
            <person name="Zhou J."/>
        </authorList>
    </citation>
    <scope>NUCLEOTIDE SEQUENCE [LARGE SCALE GENOMIC DNA]</scope>
    <source>
        <strain evidence="11">Zhou-2022a</strain>
        <tissue evidence="11">Leaf</tissue>
    </source>
</reference>
<dbReference type="SUPFAM" id="SSF50249">
    <property type="entry name" value="Nucleic acid-binding proteins"/>
    <property type="match status" value="1"/>
</dbReference>
<feature type="domain" description="DNA helicase Pif1-like 2B" evidence="10">
    <location>
        <begin position="353"/>
        <end position="399"/>
    </location>
</feature>